<proteinExistence type="predicted"/>
<dbReference type="EMBL" id="JAGIZQ010000004">
    <property type="protein sequence ID" value="KAH6632091.1"/>
    <property type="molecule type" value="Genomic_DNA"/>
</dbReference>
<sequence length="209" mass="22699">MADGHHPAALADGPHEEQLDKYRPPDEDSSFDCTETQELPHMYSPHPVVSDNWDLLHHDLGHWVSELPASPGKQELLPPPTRPQPSGITIAGSEGLVIADNVENGVSEASSKPPPDAAVARRCFTASQLPKGLPTKPIPASHPSGGRGSDIAQPPTREPLTDGQEASEGETLPFGHRPSPHGNPKRSRFNEAENSDAEHERCRRRREVE</sequence>
<reference evidence="1 2" key="1">
    <citation type="journal article" date="2021" name="Nat. Commun.">
        <title>Genetic determinants of endophytism in the Arabidopsis root mycobiome.</title>
        <authorList>
            <person name="Mesny F."/>
            <person name="Miyauchi S."/>
            <person name="Thiergart T."/>
            <person name="Pickel B."/>
            <person name="Atanasova L."/>
            <person name="Karlsson M."/>
            <person name="Huettel B."/>
            <person name="Barry K.W."/>
            <person name="Haridas S."/>
            <person name="Chen C."/>
            <person name="Bauer D."/>
            <person name="Andreopoulos W."/>
            <person name="Pangilinan J."/>
            <person name="LaButti K."/>
            <person name="Riley R."/>
            <person name="Lipzen A."/>
            <person name="Clum A."/>
            <person name="Drula E."/>
            <person name="Henrissat B."/>
            <person name="Kohler A."/>
            <person name="Grigoriev I.V."/>
            <person name="Martin F.M."/>
            <person name="Hacquard S."/>
        </authorList>
    </citation>
    <scope>NUCLEOTIDE SEQUENCE [LARGE SCALE GENOMIC DNA]</scope>
    <source>
        <strain evidence="1 2">MPI-SDFR-AT-0079</strain>
    </source>
</reference>
<gene>
    <name evidence="1" type="ORF">F5144DRAFT_548097</name>
</gene>
<comment type="caution">
    <text evidence="1">The sequence shown here is derived from an EMBL/GenBank/DDBJ whole genome shotgun (WGS) entry which is preliminary data.</text>
</comment>
<keyword evidence="2" id="KW-1185">Reference proteome</keyword>
<accession>A0ACB7PB70</accession>
<name>A0ACB7PB70_9PEZI</name>
<organism evidence="1 2">
    <name type="scientific">Chaetomium tenue</name>
    <dbReference type="NCBI Taxonomy" id="1854479"/>
    <lineage>
        <taxon>Eukaryota</taxon>
        <taxon>Fungi</taxon>
        <taxon>Dikarya</taxon>
        <taxon>Ascomycota</taxon>
        <taxon>Pezizomycotina</taxon>
        <taxon>Sordariomycetes</taxon>
        <taxon>Sordariomycetidae</taxon>
        <taxon>Sordariales</taxon>
        <taxon>Chaetomiaceae</taxon>
        <taxon>Chaetomium</taxon>
    </lineage>
</organism>
<evidence type="ECO:0000313" key="2">
    <source>
        <dbReference type="Proteomes" id="UP000724584"/>
    </source>
</evidence>
<dbReference type="Proteomes" id="UP000724584">
    <property type="component" value="Unassembled WGS sequence"/>
</dbReference>
<evidence type="ECO:0000313" key="1">
    <source>
        <dbReference type="EMBL" id="KAH6632091.1"/>
    </source>
</evidence>
<protein>
    <submittedName>
        <fullName evidence="1">Uncharacterized protein</fullName>
    </submittedName>
</protein>